<keyword evidence="5" id="KW-1185">Reference proteome</keyword>
<evidence type="ECO:0000259" key="3">
    <source>
        <dbReference type="Pfam" id="PF21037"/>
    </source>
</evidence>
<accession>A0ABN9KMS1</accession>
<evidence type="ECO:0000256" key="1">
    <source>
        <dbReference type="SAM" id="Coils"/>
    </source>
</evidence>
<organism evidence="4 5">
    <name type="scientific">Ranitomeya imitator</name>
    <name type="common">mimic poison frog</name>
    <dbReference type="NCBI Taxonomy" id="111125"/>
    <lineage>
        <taxon>Eukaryota</taxon>
        <taxon>Metazoa</taxon>
        <taxon>Chordata</taxon>
        <taxon>Craniata</taxon>
        <taxon>Vertebrata</taxon>
        <taxon>Euteleostomi</taxon>
        <taxon>Amphibia</taxon>
        <taxon>Batrachia</taxon>
        <taxon>Anura</taxon>
        <taxon>Neobatrachia</taxon>
        <taxon>Hyloidea</taxon>
        <taxon>Dendrobatidae</taxon>
        <taxon>Dendrobatinae</taxon>
        <taxon>Ranitomeya</taxon>
    </lineage>
</organism>
<feature type="chain" id="PRO_5046185156" description="Coiled-coil-domain-containing protein 138 coiled-coil domain-containing protein" evidence="2">
    <location>
        <begin position="24"/>
        <end position="141"/>
    </location>
</feature>
<gene>
    <name evidence="4" type="ORF">RIMI_LOCUS248348</name>
</gene>
<feature type="signal peptide" evidence="2">
    <location>
        <begin position="1"/>
        <end position="23"/>
    </location>
</feature>
<name>A0ABN9KMS1_9NEOB</name>
<protein>
    <recommendedName>
        <fullName evidence="3">Coiled-coil-domain-containing protein 138 coiled-coil domain-containing protein</fullName>
    </recommendedName>
</protein>
<dbReference type="PANTHER" id="PTHR34523">
    <property type="entry name" value="COILED-COIL DOMAIN-CONTAINING PROTEIN 138"/>
    <property type="match status" value="1"/>
</dbReference>
<feature type="coiled-coil region" evidence="1">
    <location>
        <begin position="30"/>
        <end position="64"/>
    </location>
</feature>
<sequence length="141" mass="15572">MVDGVFLHVCIAILTCKQSAASAFPSAPALNEVSVQNKKLETQAKKVQSRLENLQRKHSFLTVQKSKDIYQTVQLPKPQNVEKKPAVKPKNFQITTLYFGLSTSPRVFRGVMAAVTFLLHPRGVVVLPYLVDLLAALPALC</sequence>
<dbReference type="InterPro" id="IPR048751">
    <property type="entry name" value="CCDC138_CC"/>
</dbReference>
<dbReference type="Gene3D" id="3.10.10.10">
    <property type="entry name" value="HIV Type 1 Reverse Transcriptase, subunit A, domain 1"/>
    <property type="match status" value="1"/>
</dbReference>
<keyword evidence="1" id="KW-0175">Coiled coil</keyword>
<proteinExistence type="predicted"/>
<dbReference type="EMBL" id="CAUEEQ010000270">
    <property type="protein sequence ID" value="CAJ0916269.1"/>
    <property type="molecule type" value="Genomic_DNA"/>
</dbReference>
<dbReference type="Gene3D" id="3.30.70.270">
    <property type="match status" value="1"/>
</dbReference>
<feature type="domain" description="Coiled-coil-domain-containing protein 138 coiled-coil" evidence="3">
    <location>
        <begin position="30"/>
        <end position="65"/>
    </location>
</feature>
<evidence type="ECO:0000313" key="4">
    <source>
        <dbReference type="EMBL" id="CAJ0916269.1"/>
    </source>
</evidence>
<evidence type="ECO:0000313" key="5">
    <source>
        <dbReference type="Proteomes" id="UP001176940"/>
    </source>
</evidence>
<dbReference type="InterPro" id="IPR038798">
    <property type="entry name" value="CCDC138"/>
</dbReference>
<dbReference type="PANTHER" id="PTHR34523:SF1">
    <property type="entry name" value="COILED-COIL DOMAIN-CONTAINING PROTEIN 138"/>
    <property type="match status" value="1"/>
</dbReference>
<evidence type="ECO:0000256" key="2">
    <source>
        <dbReference type="SAM" id="SignalP"/>
    </source>
</evidence>
<dbReference type="Pfam" id="PF21037">
    <property type="entry name" value="CCDC138_cc"/>
    <property type="match status" value="1"/>
</dbReference>
<keyword evidence="2" id="KW-0732">Signal</keyword>
<reference evidence="4" key="1">
    <citation type="submission" date="2023-07" db="EMBL/GenBank/DDBJ databases">
        <authorList>
            <person name="Stuckert A."/>
        </authorList>
    </citation>
    <scope>NUCLEOTIDE SEQUENCE</scope>
</reference>
<dbReference type="InterPro" id="IPR043128">
    <property type="entry name" value="Rev_trsase/Diguanyl_cyclase"/>
</dbReference>
<comment type="caution">
    <text evidence="4">The sequence shown here is derived from an EMBL/GenBank/DDBJ whole genome shotgun (WGS) entry which is preliminary data.</text>
</comment>
<dbReference type="Proteomes" id="UP001176940">
    <property type="component" value="Unassembled WGS sequence"/>
</dbReference>